<comment type="caution">
    <text evidence="3">The sequence shown here is derived from an EMBL/GenBank/DDBJ whole genome shotgun (WGS) entry which is preliminary data.</text>
</comment>
<name>A0A8J3ZXA9_9ACTN</name>
<feature type="region of interest" description="Disordered" evidence="1">
    <location>
        <begin position="20"/>
        <end position="82"/>
    </location>
</feature>
<gene>
    <name evidence="3" type="ORF">Voc01_058100</name>
</gene>
<feature type="signal peptide" evidence="2">
    <location>
        <begin position="1"/>
        <end position="15"/>
    </location>
</feature>
<organism evidence="3 4">
    <name type="scientific">Virgisporangium ochraceum</name>
    <dbReference type="NCBI Taxonomy" id="65505"/>
    <lineage>
        <taxon>Bacteria</taxon>
        <taxon>Bacillati</taxon>
        <taxon>Actinomycetota</taxon>
        <taxon>Actinomycetes</taxon>
        <taxon>Micromonosporales</taxon>
        <taxon>Micromonosporaceae</taxon>
        <taxon>Virgisporangium</taxon>
    </lineage>
</organism>
<keyword evidence="4" id="KW-1185">Reference proteome</keyword>
<accession>A0A8J3ZXA9</accession>
<evidence type="ECO:0000256" key="2">
    <source>
        <dbReference type="SAM" id="SignalP"/>
    </source>
</evidence>
<feature type="compositionally biased region" description="Low complexity" evidence="1">
    <location>
        <begin position="24"/>
        <end position="54"/>
    </location>
</feature>
<dbReference type="EMBL" id="BOPH01000083">
    <property type="protein sequence ID" value="GIJ70893.1"/>
    <property type="molecule type" value="Genomic_DNA"/>
</dbReference>
<protein>
    <recommendedName>
        <fullName evidence="5">Lipoprotein</fullName>
    </recommendedName>
</protein>
<dbReference type="Proteomes" id="UP000635606">
    <property type="component" value="Unassembled WGS sequence"/>
</dbReference>
<dbReference type="AlphaFoldDB" id="A0A8J3ZXA9"/>
<feature type="chain" id="PRO_5038712932" description="Lipoprotein" evidence="2">
    <location>
        <begin position="16"/>
        <end position="211"/>
    </location>
</feature>
<evidence type="ECO:0000256" key="1">
    <source>
        <dbReference type="SAM" id="MobiDB-lite"/>
    </source>
</evidence>
<dbReference type="RefSeq" id="WP_203930786.1">
    <property type="nucleotide sequence ID" value="NZ_BOPH01000083.1"/>
</dbReference>
<evidence type="ECO:0008006" key="5">
    <source>
        <dbReference type="Google" id="ProtNLM"/>
    </source>
</evidence>
<keyword evidence="2" id="KW-0732">Signal</keyword>
<evidence type="ECO:0000313" key="3">
    <source>
        <dbReference type="EMBL" id="GIJ70893.1"/>
    </source>
</evidence>
<evidence type="ECO:0000313" key="4">
    <source>
        <dbReference type="Proteomes" id="UP000635606"/>
    </source>
</evidence>
<proteinExistence type="predicted"/>
<reference evidence="3" key="1">
    <citation type="submission" date="2021-01" db="EMBL/GenBank/DDBJ databases">
        <title>Whole genome shotgun sequence of Virgisporangium ochraceum NBRC 16418.</title>
        <authorList>
            <person name="Komaki H."/>
            <person name="Tamura T."/>
        </authorList>
    </citation>
    <scope>NUCLEOTIDE SEQUENCE</scope>
    <source>
        <strain evidence="3">NBRC 16418</strain>
    </source>
</reference>
<sequence>MAFAAVTALVATALAACDGGGSDAAGPHAARPNAAGSGASGPGAAASTGTCPAPEGTGGPPANTDPAPAGLPAPVAFGQPRSTVGTGFDLEVTVFDYKQPAGSACPDPDRPGHEWAAAEVRTCPRTLPRGLEYVAGWSVWSVAFADGTTASIGTRTFPGFEEPRYPDGAAVPAGQCARGWITLPVPKGKRPTMVLYRPVGDVHAWTVPPPS</sequence>